<keyword evidence="2" id="KW-1185">Reference proteome</keyword>
<sequence>MVRVLVYLWHWNEAKEKGVYDQQLSKWANWAEWGRCSVSCGTGRTRRQRTCLGGVQEFSCPGQEDEKRKLNHAMDPHVPCGHNGVSGQAVQHSVVLAIEQGLDPVSLPMVWKAGIAQVNLLRQHFVREHRAVDGRTGVLGPCAIGNAEQVTVSALELA</sequence>
<dbReference type="Proteomes" id="UP000054495">
    <property type="component" value="Unassembled WGS sequence"/>
</dbReference>
<evidence type="ECO:0000313" key="2">
    <source>
        <dbReference type="Proteomes" id="UP000054495"/>
    </source>
</evidence>
<reference evidence="1 2" key="1">
    <citation type="submission" date="2013-05" db="EMBL/GenBank/DDBJ databases">
        <title>Draft genome of the parasitic nematode Anyclostoma ceylanicum.</title>
        <authorList>
            <person name="Mitreva M."/>
        </authorList>
    </citation>
    <scope>NUCLEOTIDE SEQUENCE [LARGE SCALE GENOMIC DNA]</scope>
</reference>
<proteinExistence type="predicted"/>
<gene>
    <name evidence="1" type="ORF">ANCCEY_06082</name>
</gene>
<dbReference type="Gene3D" id="2.20.100.10">
    <property type="entry name" value="Thrombospondin type-1 (TSP1) repeat"/>
    <property type="match status" value="1"/>
</dbReference>
<protein>
    <submittedName>
        <fullName evidence="1">Thrombospondin type 1 domain protein</fullName>
    </submittedName>
</protein>
<evidence type="ECO:0000313" key="1">
    <source>
        <dbReference type="EMBL" id="EPB74819.1"/>
    </source>
</evidence>
<dbReference type="PROSITE" id="PS50092">
    <property type="entry name" value="TSP1"/>
    <property type="match status" value="1"/>
</dbReference>
<dbReference type="SMART" id="SM00209">
    <property type="entry name" value="TSP1"/>
    <property type="match status" value="1"/>
</dbReference>
<dbReference type="Pfam" id="PF00090">
    <property type="entry name" value="TSP_1"/>
    <property type="match status" value="1"/>
</dbReference>
<name>A0A0D6LSI6_9BILA</name>
<organism evidence="1 2">
    <name type="scientific">Ancylostoma ceylanicum</name>
    <dbReference type="NCBI Taxonomy" id="53326"/>
    <lineage>
        <taxon>Eukaryota</taxon>
        <taxon>Metazoa</taxon>
        <taxon>Ecdysozoa</taxon>
        <taxon>Nematoda</taxon>
        <taxon>Chromadorea</taxon>
        <taxon>Rhabditida</taxon>
        <taxon>Rhabditina</taxon>
        <taxon>Rhabditomorpha</taxon>
        <taxon>Strongyloidea</taxon>
        <taxon>Ancylostomatidae</taxon>
        <taxon>Ancylostomatinae</taxon>
        <taxon>Ancylostoma</taxon>
    </lineage>
</organism>
<dbReference type="AlphaFoldDB" id="A0A0D6LSI6"/>
<dbReference type="EMBL" id="KE124927">
    <property type="protein sequence ID" value="EPB74819.1"/>
    <property type="molecule type" value="Genomic_DNA"/>
</dbReference>
<dbReference type="SUPFAM" id="SSF82895">
    <property type="entry name" value="TSP-1 type 1 repeat"/>
    <property type="match status" value="1"/>
</dbReference>
<accession>A0A0D6LSI6</accession>
<dbReference type="InterPro" id="IPR036383">
    <property type="entry name" value="TSP1_rpt_sf"/>
</dbReference>
<dbReference type="InterPro" id="IPR000884">
    <property type="entry name" value="TSP1_rpt"/>
</dbReference>